<dbReference type="AlphaFoldDB" id="A0A1M5CNK5"/>
<keyword evidence="10" id="KW-1185">Reference proteome</keyword>
<sequence length="307" mass="34396">MNKSKFHRLWNGFWQLADPKIWIASTIPMIVAGAYAYGRTGKFNFFWFGLSLIGIYLIEIGKNALNEIVDYESGVDRFIKPENRTPFSGGKKTIVQGKLTIKEVKIIALFTMLAACGIGLAIVLFCEPSVLWIGISGVLISAFYSIPPFKLSYNGLGEIAVGVTYGPLITSGMYLVLTHQIDIYVLLVSLPIGFLVTNILWINQFPDYEADAQGHKYNWLVRIGKKKGVKVYIALYIASYISFILLSIVDKNPLWLLGFITLPLVIQSIHIAEKYYNDIPRLIKANAKTIQVYQITGLIMAIISLLM</sequence>
<dbReference type="OrthoDB" id="9767568at2"/>
<evidence type="ECO:0000256" key="7">
    <source>
        <dbReference type="ARBA" id="ARBA00023136"/>
    </source>
</evidence>
<evidence type="ECO:0000256" key="4">
    <source>
        <dbReference type="ARBA" id="ARBA00022679"/>
    </source>
</evidence>
<dbReference type="Proteomes" id="UP000184088">
    <property type="component" value="Unassembled WGS sequence"/>
</dbReference>
<dbReference type="EMBL" id="FQVH01000029">
    <property type="protein sequence ID" value="SHF56303.1"/>
    <property type="molecule type" value="Genomic_DNA"/>
</dbReference>
<feature type="transmembrane region" description="Helical" evidence="8">
    <location>
        <begin position="285"/>
        <end position="306"/>
    </location>
</feature>
<keyword evidence="6 8" id="KW-1133">Transmembrane helix</keyword>
<comment type="subcellular location">
    <subcellularLocation>
        <location evidence="1">Membrane</location>
        <topology evidence="1">Multi-pass membrane protein</topology>
    </subcellularLocation>
</comment>
<feature type="transmembrane region" description="Helical" evidence="8">
    <location>
        <begin position="183"/>
        <end position="202"/>
    </location>
</feature>
<dbReference type="InterPro" id="IPR044878">
    <property type="entry name" value="UbiA_sf"/>
</dbReference>
<evidence type="ECO:0000313" key="10">
    <source>
        <dbReference type="Proteomes" id="UP000184088"/>
    </source>
</evidence>
<keyword evidence="3" id="KW-0474">Menaquinone biosynthesis</keyword>
<organism evidence="9 10">
    <name type="scientific">Caldanaerobius fijiensis DSM 17918</name>
    <dbReference type="NCBI Taxonomy" id="1121256"/>
    <lineage>
        <taxon>Bacteria</taxon>
        <taxon>Bacillati</taxon>
        <taxon>Bacillota</taxon>
        <taxon>Clostridia</taxon>
        <taxon>Thermoanaerobacterales</taxon>
        <taxon>Thermoanaerobacteraceae</taxon>
        <taxon>Caldanaerobius</taxon>
    </lineage>
</organism>
<keyword evidence="4 9" id="KW-0808">Transferase</keyword>
<evidence type="ECO:0000313" key="9">
    <source>
        <dbReference type="EMBL" id="SHF56303.1"/>
    </source>
</evidence>
<evidence type="ECO:0000256" key="2">
    <source>
        <dbReference type="ARBA" id="ARBA00004863"/>
    </source>
</evidence>
<dbReference type="InterPro" id="IPR026046">
    <property type="entry name" value="UBIAD1"/>
</dbReference>
<feature type="transmembrane region" description="Helical" evidence="8">
    <location>
        <begin position="159"/>
        <end position="177"/>
    </location>
</feature>
<dbReference type="Pfam" id="PF01040">
    <property type="entry name" value="UbiA"/>
    <property type="match status" value="1"/>
</dbReference>
<feature type="transmembrane region" description="Helical" evidence="8">
    <location>
        <begin position="106"/>
        <end position="124"/>
    </location>
</feature>
<dbReference type="PIRSF" id="PIRSF005355">
    <property type="entry name" value="UBIAD1"/>
    <property type="match status" value="1"/>
</dbReference>
<feature type="transmembrane region" description="Helical" evidence="8">
    <location>
        <begin position="44"/>
        <end position="61"/>
    </location>
</feature>
<gene>
    <name evidence="9" type="ORF">SAMN02746089_02164</name>
</gene>
<dbReference type="UniPathway" id="UPA00079"/>
<dbReference type="PANTHER" id="PTHR13929">
    <property type="entry name" value="1,4-DIHYDROXY-2-NAPHTHOATE OCTAPRENYLTRANSFERASE"/>
    <property type="match status" value="1"/>
</dbReference>
<feature type="transmembrane region" description="Helical" evidence="8">
    <location>
        <begin position="130"/>
        <end position="147"/>
    </location>
</feature>
<evidence type="ECO:0000256" key="6">
    <source>
        <dbReference type="ARBA" id="ARBA00022989"/>
    </source>
</evidence>
<dbReference type="GO" id="GO:0042371">
    <property type="term" value="P:vitamin K biosynthetic process"/>
    <property type="evidence" value="ECO:0007669"/>
    <property type="project" value="TreeGrafter"/>
</dbReference>
<dbReference type="PANTHER" id="PTHR13929:SF0">
    <property type="entry name" value="UBIA PRENYLTRANSFERASE DOMAIN-CONTAINING PROTEIN 1"/>
    <property type="match status" value="1"/>
</dbReference>
<dbReference type="GO" id="GO:0009234">
    <property type="term" value="P:menaquinone biosynthetic process"/>
    <property type="evidence" value="ECO:0007669"/>
    <property type="project" value="UniProtKB-UniPathway"/>
</dbReference>
<feature type="transmembrane region" description="Helical" evidence="8">
    <location>
        <begin position="255"/>
        <end position="273"/>
    </location>
</feature>
<dbReference type="RefSeq" id="WP_073345174.1">
    <property type="nucleotide sequence ID" value="NZ_FQVH01000029.1"/>
</dbReference>
<reference evidence="9 10" key="1">
    <citation type="submission" date="2016-11" db="EMBL/GenBank/DDBJ databases">
        <authorList>
            <person name="Jaros S."/>
            <person name="Januszkiewicz K."/>
            <person name="Wedrychowicz H."/>
        </authorList>
    </citation>
    <scope>NUCLEOTIDE SEQUENCE [LARGE SCALE GENOMIC DNA]</scope>
    <source>
        <strain evidence="9 10">DSM 17918</strain>
    </source>
</reference>
<dbReference type="InterPro" id="IPR000537">
    <property type="entry name" value="UbiA_prenyltransferase"/>
</dbReference>
<proteinExistence type="predicted"/>
<dbReference type="GO" id="GO:0016020">
    <property type="term" value="C:membrane"/>
    <property type="evidence" value="ECO:0007669"/>
    <property type="project" value="UniProtKB-SubCell"/>
</dbReference>
<accession>A0A1M5CNK5</accession>
<protein>
    <submittedName>
        <fullName evidence="9">1,4-dihydroxy-2-naphthoate prenyltransferase</fullName>
    </submittedName>
</protein>
<dbReference type="GO" id="GO:0004659">
    <property type="term" value="F:prenyltransferase activity"/>
    <property type="evidence" value="ECO:0007669"/>
    <property type="project" value="InterPro"/>
</dbReference>
<feature type="transmembrane region" description="Helical" evidence="8">
    <location>
        <begin position="231"/>
        <end position="249"/>
    </location>
</feature>
<evidence type="ECO:0000256" key="8">
    <source>
        <dbReference type="SAM" id="Phobius"/>
    </source>
</evidence>
<feature type="transmembrane region" description="Helical" evidence="8">
    <location>
        <begin position="21"/>
        <end position="38"/>
    </location>
</feature>
<keyword evidence="7 8" id="KW-0472">Membrane</keyword>
<name>A0A1M5CNK5_9THEO</name>
<keyword evidence="5 8" id="KW-0812">Transmembrane</keyword>
<evidence type="ECO:0000256" key="1">
    <source>
        <dbReference type="ARBA" id="ARBA00004141"/>
    </source>
</evidence>
<evidence type="ECO:0000256" key="5">
    <source>
        <dbReference type="ARBA" id="ARBA00022692"/>
    </source>
</evidence>
<comment type="pathway">
    <text evidence="2">Quinol/quinone metabolism; menaquinone biosynthesis.</text>
</comment>
<dbReference type="CDD" id="cd13962">
    <property type="entry name" value="PT_UbiA_UBIAD1"/>
    <property type="match status" value="1"/>
</dbReference>
<evidence type="ECO:0000256" key="3">
    <source>
        <dbReference type="ARBA" id="ARBA00022428"/>
    </source>
</evidence>
<dbReference type="STRING" id="1121256.SAMN02746089_02164"/>
<dbReference type="Gene3D" id="1.10.357.140">
    <property type="entry name" value="UbiA prenyltransferase"/>
    <property type="match status" value="1"/>
</dbReference>